<keyword evidence="6" id="KW-0238">DNA-binding</keyword>
<dbReference type="GO" id="GO:0106300">
    <property type="term" value="P:protein-DNA covalent cross-linking repair"/>
    <property type="evidence" value="ECO:0007669"/>
    <property type="project" value="InterPro"/>
</dbReference>
<dbReference type="GO" id="GO:0006508">
    <property type="term" value="P:proteolysis"/>
    <property type="evidence" value="ECO:0007669"/>
    <property type="project" value="UniProtKB-KW"/>
</dbReference>
<dbReference type="Pfam" id="PF02586">
    <property type="entry name" value="SRAP"/>
    <property type="match status" value="1"/>
</dbReference>
<organism evidence="9 10">
    <name type="scientific">Frigoriflavimonas asaccharolytica</name>
    <dbReference type="NCBI Taxonomy" id="2735899"/>
    <lineage>
        <taxon>Bacteria</taxon>
        <taxon>Pseudomonadati</taxon>
        <taxon>Bacteroidota</taxon>
        <taxon>Flavobacteriia</taxon>
        <taxon>Flavobacteriales</taxon>
        <taxon>Weeksellaceae</taxon>
        <taxon>Frigoriflavimonas</taxon>
    </lineage>
</organism>
<dbReference type="PANTHER" id="PTHR13604">
    <property type="entry name" value="DC12-RELATED"/>
    <property type="match status" value="1"/>
</dbReference>
<accession>A0A8J8GA63</accession>
<evidence type="ECO:0000313" key="10">
    <source>
        <dbReference type="Proteomes" id="UP000610746"/>
    </source>
</evidence>
<evidence type="ECO:0000256" key="3">
    <source>
        <dbReference type="ARBA" id="ARBA00022763"/>
    </source>
</evidence>
<dbReference type="GO" id="GO:0003697">
    <property type="term" value="F:single-stranded DNA binding"/>
    <property type="evidence" value="ECO:0007669"/>
    <property type="project" value="InterPro"/>
</dbReference>
<dbReference type="Proteomes" id="UP000610746">
    <property type="component" value="Unassembled WGS sequence"/>
</dbReference>
<dbReference type="RefSeq" id="WP_173780300.1">
    <property type="nucleotide sequence ID" value="NZ_JABSNO010000027.1"/>
</dbReference>
<dbReference type="GO" id="GO:0016829">
    <property type="term" value="F:lyase activity"/>
    <property type="evidence" value="ECO:0007669"/>
    <property type="project" value="UniProtKB-KW"/>
</dbReference>
<evidence type="ECO:0000313" key="9">
    <source>
        <dbReference type="EMBL" id="NRS93756.1"/>
    </source>
</evidence>
<proteinExistence type="inferred from homology"/>
<dbReference type="SUPFAM" id="SSF143081">
    <property type="entry name" value="BB1717-like"/>
    <property type="match status" value="1"/>
</dbReference>
<keyword evidence="5" id="KW-0190">Covalent protein-DNA linkage</keyword>
<name>A0A8J8GA63_9FLAO</name>
<evidence type="ECO:0000256" key="6">
    <source>
        <dbReference type="ARBA" id="ARBA00023125"/>
    </source>
</evidence>
<keyword evidence="4 8" id="KW-0378">Hydrolase</keyword>
<gene>
    <name evidence="9" type="ORF">HNQ03_002847</name>
</gene>
<reference evidence="9" key="1">
    <citation type="submission" date="2020-05" db="EMBL/GenBank/DDBJ databases">
        <title>Genomic Encyclopedia of Type Strains, Phase IV (KMG-V): Genome sequencing to study the core and pangenomes of soil and plant-associated prokaryotes.</title>
        <authorList>
            <person name="Whitman W."/>
        </authorList>
    </citation>
    <scope>NUCLEOTIDE SEQUENCE</scope>
    <source>
        <strain evidence="9">16F</strain>
    </source>
</reference>
<dbReference type="PANTHER" id="PTHR13604:SF0">
    <property type="entry name" value="ABASIC SITE PROCESSING PROTEIN HMCES"/>
    <property type="match status" value="1"/>
</dbReference>
<comment type="similarity">
    <text evidence="1 8">Belongs to the SOS response-associated peptidase family.</text>
</comment>
<protein>
    <recommendedName>
        <fullName evidence="8">Abasic site processing protein</fullName>
        <ecNumber evidence="8">3.4.-.-</ecNumber>
    </recommendedName>
</protein>
<dbReference type="EC" id="3.4.-.-" evidence="8"/>
<keyword evidence="10" id="KW-1185">Reference proteome</keyword>
<evidence type="ECO:0000256" key="4">
    <source>
        <dbReference type="ARBA" id="ARBA00022801"/>
    </source>
</evidence>
<sequence length="214" mass="24517">MCYYVSNNLTKKEIKDSFGVEMNAEFKGSDFLNGFSQPKMPIIIDENREEAILGDWGLIPSWAKDRSPQKMTLNARIDTLSEKPSFKNSISNRCLVLVNGFYEWKWLDSKGKNKEKYFIQLDNGNQAFALGGIYNIWTDKNTNEILTSFSIVTSNANELMSEIHNTKDRMPLVLTQKASESWLSERSVEEFAFPNYNPALLAINLDREKSATLF</sequence>
<keyword evidence="3" id="KW-0227">DNA damage</keyword>
<keyword evidence="7" id="KW-0456">Lyase</keyword>
<dbReference type="GO" id="GO:0008233">
    <property type="term" value="F:peptidase activity"/>
    <property type="evidence" value="ECO:0007669"/>
    <property type="project" value="UniProtKB-KW"/>
</dbReference>
<dbReference type="Gene3D" id="3.90.1680.10">
    <property type="entry name" value="SOS response associated peptidase-like"/>
    <property type="match status" value="1"/>
</dbReference>
<dbReference type="AlphaFoldDB" id="A0A8J8GA63"/>
<evidence type="ECO:0000256" key="7">
    <source>
        <dbReference type="ARBA" id="ARBA00023239"/>
    </source>
</evidence>
<comment type="caution">
    <text evidence="9">The sequence shown here is derived from an EMBL/GenBank/DDBJ whole genome shotgun (WGS) entry which is preliminary data.</text>
</comment>
<dbReference type="InterPro" id="IPR036590">
    <property type="entry name" value="SRAP-like"/>
</dbReference>
<evidence type="ECO:0000256" key="5">
    <source>
        <dbReference type="ARBA" id="ARBA00023124"/>
    </source>
</evidence>
<evidence type="ECO:0000256" key="1">
    <source>
        <dbReference type="ARBA" id="ARBA00008136"/>
    </source>
</evidence>
<evidence type="ECO:0000256" key="2">
    <source>
        <dbReference type="ARBA" id="ARBA00022670"/>
    </source>
</evidence>
<dbReference type="InterPro" id="IPR003738">
    <property type="entry name" value="SRAP"/>
</dbReference>
<evidence type="ECO:0000256" key="8">
    <source>
        <dbReference type="RuleBase" id="RU364100"/>
    </source>
</evidence>
<dbReference type="EMBL" id="JABSNO010000027">
    <property type="protein sequence ID" value="NRS93756.1"/>
    <property type="molecule type" value="Genomic_DNA"/>
</dbReference>
<keyword evidence="2 8" id="KW-0645">Protease</keyword>